<keyword evidence="3" id="KW-1185">Reference proteome</keyword>
<dbReference type="OrthoDB" id="58416at2759"/>
<dbReference type="PANTHER" id="PTHR38048:SF2">
    <property type="entry name" value="HEMERYTHRIN-LIKE DOMAIN-CONTAINING PROTEIN"/>
    <property type="match status" value="1"/>
</dbReference>
<protein>
    <recommendedName>
        <fullName evidence="1">Hemerythrin-like domain-containing protein</fullName>
    </recommendedName>
</protein>
<dbReference type="Gene3D" id="1.20.120.520">
    <property type="entry name" value="nmb1532 protein domain like"/>
    <property type="match status" value="1"/>
</dbReference>
<organism evidence="2 3">
    <name type="scientific">Amniculicola lignicola CBS 123094</name>
    <dbReference type="NCBI Taxonomy" id="1392246"/>
    <lineage>
        <taxon>Eukaryota</taxon>
        <taxon>Fungi</taxon>
        <taxon>Dikarya</taxon>
        <taxon>Ascomycota</taxon>
        <taxon>Pezizomycotina</taxon>
        <taxon>Dothideomycetes</taxon>
        <taxon>Pleosporomycetidae</taxon>
        <taxon>Pleosporales</taxon>
        <taxon>Amniculicolaceae</taxon>
        <taxon>Amniculicola</taxon>
    </lineage>
</organism>
<gene>
    <name evidence="2" type="ORF">P154DRAFT_494699</name>
</gene>
<dbReference type="EMBL" id="ML977600">
    <property type="protein sequence ID" value="KAF1998945.1"/>
    <property type="molecule type" value="Genomic_DNA"/>
</dbReference>
<evidence type="ECO:0000313" key="3">
    <source>
        <dbReference type="Proteomes" id="UP000799779"/>
    </source>
</evidence>
<proteinExistence type="predicted"/>
<reference evidence="2" key="1">
    <citation type="journal article" date="2020" name="Stud. Mycol.">
        <title>101 Dothideomycetes genomes: a test case for predicting lifestyles and emergence of pathogens.</title>
        <authorList>
            <person name="Haridas S."/>
            <person name="Albert R."/>
            <person name="Binder M."/>
            <person name="Bloem J."/>
            <person name="Labutti K."/>
            <person name="Salamov A."/>
            <person name="Andreopoulos B."/>
            <person name="Baker S."/>
            <person name="Barry K."/>
            <person name="Bills G."/>
            <person name="Bluhm B."/>
            <person name="Cannon C."/>
            <person name="Castanera R."/>
            <person name="Culley D."/>
            <person name="Daum C."/>
            <person name="Ezra D."/>
            <person name="Gonzalez J."/>
            <person name="Henrissat B."/>
            <person name="Kuo A."/>
            <person name="Liang C."/>
            <person name="Lipzen A."/>
            <person name="Lutzoni F."/>
            <person name="Magnuson J."/>
            <person name="Mondo S."/>
            <person name="Nolan M."/>
            <person name="Ohm R."/>
            <person name="Pangilinan J."/>
            <person name="Park H.-J."/>
            <person name="Ramirez L."/>
            <person name="Alfaro M."/>
            <person name="Sun H."/>
            <person name="Tritt A."/>
            <person name="Yoshinaga Y."/>
            <person name="Zwiers L.-H."/>
            <person name="Turgeon B."/>
            <person name="Goodwin S."/>
            <person name="Spatafora J."/>
            <person name="Crous P."/>
            <person name="Grigoriev I."/>
        </authorList>
    </citation>
    <scope>NUCLEOTIDE SEQUENCE</scope>
    <source>
        <strain evidence="2">CBS 123094</strain>
    </source>
</reference>
<dbReference type="InterPro" id="IPR053206">
    <property type="entry name" value="Dimeric_xanthone_biosynth"/>
</dbReference>
<dbReference type="AlphaFoldDB" id="A0A6A5WII5"/>
<sequence>MAKIQWVDGPWKLIELPSATKSPNDHPAYYIANEMAFAHNCMLRGLNAIYLQAPHIPPADVPDFLFFIKSWGEWIAHHHHMEETMMFPGFESIEGVAKGSLQGNVDQHHAFSGGLEAITAYATKTPAVEYSGIRVKGLCDAFGDALSEHLADEISTLLAMDTVPHNTSAASQLLAKYRESEAHARKQDKTVVPPMILGLCDKTFNGGNDWPKLPFGAAAIVHYVFGRKHAGSWRFLPCDTWRTPRTLMFLGEGNDSTG</sequence>
<evidence type="ECO:0000259" key="1">
    <source>
        <dbReference type="Pfam" id="PF01814"/>
    </source>
</evidence>
<name>A0A6A5WII5_9PLEO</name>
<feature type="domain" description="Hemerythrin-like" evidence="1">
    <location>
        <begin position="35"/>
        <end position="160"/>
    </location>
</feature>
<dbReference type="Pfam" id="PF01814">
    <property type="entry name" value="Hemerythrin"/>
    <property type="match status" value="1"/>
</dbReference>
<dbReference type="Proteomes" id="UP000799779">
    <property type="component" value="Unassembled WGS sequence"/>
</dbReference>
<accession>A0A6A5WII5</accession>
<evidence type="ECO:0000313" key="2">
    <source>
        <dbReference type="EMBL" id="KAF1998945.1"/>
    </source>
</evidence>
<dbReference type="PANTHER" id="PTHR38048">
    <property type="entry name" value="EXPRESSED PROTEIN"/>
    <property type="match status" value="1"/>
</dbReference>
<dbReference type="InterPro" id="IPR012312">
    <property type="entry name" value="Hemerythrin-like"/>
</dbReference>